<evidence type="ECO:0000313" key="11">
    <source>
        <dbReference type="EMBL" id="SDF73702.1"/>
    </source>
</evidence>
<dbReference type="PANTHER" id="PTHR48090">
    <property type="entry name" value="UNDECAPRENYL-PHOSPHATE 4-DEOXY-4-FORMAMIDO-L-ARABINOSE TRANSFERASE-RELATED"/>
    <property type="match status" value="1"/>
</dbReference>
<evidence type="ECO:0000256" key="1">
    <source>
        <dbReference type="ARBA" id="ARBA00001946"/>
    </source>
</evidence>
<evidence type="ECO:0000256" key="9">
    <source>
        <dbReference type="ARBA" id="ARBA00048997"/>
    </source>
</evidence>
<dbReference type="EMBL" id="FNBU01000025">
    <property type="protein sequence ID" value="SDF73702.1"/>
    <property type="molecule type" value="Genomic_DNA"/>
</dbReference>
<dbReference type="NCBIfam" id="NF010496">
    <property type="entry name" value="PRK13915.1"/>
    <property type="match status" value="1"/>
</dbReference>
<reference evidence="12" key="1">
    <citation type="submission" date="2016-10" db="EMBL/GenBank/DDBJ databases">
        <authorList>
            <person name="Varghese N."/>
            <person name="Submissions S."/>
        </authorList>
    </citation>
    <scope>NUCLEOTIDE SEQUENCE [LARGE SCALE GENOMIC DNA]</scope>
    <source>
        <strain evidence="12">DSM 23256</strain>
    </source>
</reference>
<comment type="catalytic activity">
    <reaction evidence="9">
        <text>an NDP-alpha-D-glucose + (2R)-3-phosphoglycerate = (2R)-2-O-(alpha-D-glucopyranosyl)-3-phospho-glycerate + a ribonucleoside 5'-diphosphate + H(+)</text>
        <dbReference type="Rhea" id="RHEA:47244"/>
        <dbReference type="ChEBI" id="CHEBI:15378"/>
        <dbReference type="ChEBI" id="CHEBI:57930"/>
        <dbReference type="ChEBI" id="CHEBI:58272"/>
        <dbReference type="ChEBI" id="CHEBI:62600"/>
        <dbReference type="ChEBI" id="CHEBI:76533"/>
        <dbReference type="EC" id="2.4.1.266"/>
    </reaction>
    <physiologicalReaction direction="left-to-right" evidence="9">
        <dbReference type="Rhea" id="RHEA:47245"/>
    </physiologicalReaction>
</comment>
<dbReference type="EC" id="2.4.1.266" evidence="6"/>
<evidence type="ECO:0000256" key="2">
    <source>
        <dbReference type="ARBA" id="ARBA00006739"/>
    </source>
</evidence>
<evidence type="ECO:0000256" key="3">
    <source>
        <dbReference type="ARBA" id="ARBA00022676"/>
    </source>
</evidence>
<dbReference type="InterPro" id="IPR029044">
    <property type="entry name" value="Nucleotide-diphossugar_trans"/>
</dbReference>
<dbReference type="SUPFAM" id="SSF53448">
    <property type="entry name" value="Nucleotide-diphospho-sugar transferases"/>
    <property type="match status" value="1"/>
</dbReference>
<evidence type="ECO:0000256" key="8">
    <source>
        <dbReference type="ARBA" id="ARBA00048689"/>
    </source>
</evidence>
<dbReference type="OrthoDB" id="9810303at2"/>
<evidence type="ECO:0000313" key="12">
    <source>
        <dbReference type="Proteomes" id="UP000243333"/>
    </source>
</evidence>
<feature type="domain" description="Glycosyltransferase 2-like" evidence="10">
    <location>
        <begin position="209"/>
        <end position="301"/>
    </location>
</feature>
<dbReference type="PANTHER" id="PTHR48090:SF10">
    <property type="entry name" value="GLUCOSYL-3-PHOSPHOGLYCERATE SYNTHASE"/>
    <property type="match status" value="1"/>
</dbReference>
<comment type="cofactor">
    <cofactor evidence="1">
        <name>Mg(2+)</name>
        <dbReference type="ChEBI" id="CHEBI:18420"/>
    </cofactor>
</comment>
<proteinExistence type="inferred from homology"/>
<protein>
    <recommendedName>
        <fullName evidence="7">Glucosyl-3-phosphoglycerate synthase</fullName>
        <ecNumber evidence="6">2.4.1.266</ecNumber>
    </recommendedName>
</protein>
<accession>A0A1G7NIC3</accession>
<dbReference type="Proteomes" id="UP000243333">
    <property type="component" value="Unassembled WGS sequence"/>
</dbReference>
<dbReference type="GO" id="GO:0016757">
    <property type="term" value="F:glycosyltransferase activity"/>
    <property type="evidence" value="ECO:0007669"/>
    <property type="project" value="UniProtKB-KW"/>
</dbReference>
<keyword evidence="4" id="KW-0808">Transferase</keyword>
<dbReference type="Pfam" id="PF00535">
    <property type="entry name" value="Glycos_transf_2"/>
    <property type="match status" value="1"/>
</dbReference>
<evidence type="ECO:0000259" key="10">
    <source>
        <dbReference type="Pfam" id="PF00535"/>
    </source>
</evidence>
<dbReference type="STRING" id="1123285.SAMN05660235_02579"/>
<evidence type="ECO:0000256" key="6">
    <source>
        <dbReference type="ARBA" id="ARBA00039022"/>
    </source>
</evidence>
<dbReference type="InterPro" id="IPR001173">
    <property type="entry name" value="Glyco_trans_2-like"/>
</dbReference>
<dbReference type="AlphaFoldDB" id="A0A1G7NIC3"/>
<keyword evidence="5" id="KW-0460">Magnesium</keyword>
<keyword evidence="12" id="KW-1185">Reference proteome</keyword>
<dbReference type="RefSeq" id="WP_093691502.1">
    <property type="nucleotide sequence ID" value="NZ_FNBU01000025.1"/>
</dbReference>
<organism evidence="11 12">
    <name type="scientific">Sporolituus thermophilus DSM 23256</name>
    <dbReference type="NCBI Taxonomy" id="1123285"/>
    <lineage>
        <taxon>Bacteria</taxon>
        <taxon>Bacillati</taxon>
        <taxon>Bacillota</taxon>
        <taxon>Negativicutes</taxon>
        <taxon>Selenomonadales</taxon>
        <taxon>Sporomusaceae</taxon>
        <taxon>Sporolituus</taxon>
    </lineage>
</organism>
<evidence type="ECO:0000256" key="5">
    <source>
        <dbReference type="ARBA" id="ARBA00022842"/>
    </source>
</evidence>
<comment type="similarity">
    <text evidence="2">Belongs to the glycosyltransferase 2 family.</text>
</comment>
<evidence type="ECO:0000256" key="7">
    <source>
        <dbReference type="ARBA" id="ARBA00040894"/>
    </source>
</evidence>
<comment type="catalytic activity">
    <reaction evidence="8">
        <text>(2R)-3-phosphoglycerate + UDP-alpha-D-glucose = (2R)-2-O-(alpha-D-glucopyranosyl)-3-phospho-glycerate + UDP + H(+)</text>
        <dbReference type="Rhea" id="RHEA:31319"/>
        <dbReference type="ChEBI" id="CHEBI:15378"/>
        <dbReference type="ChEBI" id="CHEBI:58223"/>
        <dbReference type="ChEBI" id="CHEBI:58272"/>
        <dbReference type="ChEBI" id="CHEBI:58885"/>
        <dbReference type="ChEBI" id="CHEBI:62600"/>
        <dbReference type="EC" id="2.4.1.266"/>
    </reaction>
    <physiologicalReaction direction="left-to-right" evidence="8">
        <dbReference type="Rhea" id="RHEA:31320"/>
    </physiologicalReaction>
</comment>
<dbReference type="InterPro" id="IPR050256">
    <property type="entry name" value="Glycosyltransferase_2"/>
</dbReference>
<gene>
    <name evidence="11" type="ORF">SAMN05660235_02579</name>
</gene>
<evidence type="ECO:0000256" key="4">
    <source>
        <dbReference type="ARBA" id="ARBA00022679"/>
    </source>
</evidence>
<sequence length="487" mass="54540">MKDDSVRTVWPLVSQPTSGTPVIIKAFDEIDDLEEHRDRIVVVTDGWRHGPVAAILRGGLSARAVLEVLANSGQRDVKIFHIEEKISQLEDIFLSSVVTPAHTLFDSVTINWRRDPSIYELVKNIGGEYEMLFFGAPLATSEIVPFYRHIKEVYHGSVTIVRAPMVDFDFDEGDEIYRWVRERTFESSDFSLPAVLSNYKKKLGVKVAVILPSLNEEKTVGNVIKTALEVKALGIIDDVILIDSASTDATVEIGRSFGIPVFQHAEIAPELGAYAGKGEAMFKSAFVTEADIMAWVDTDIESITPRFFYGLFGPLLTNASIRFAKGYFARPVRIEASGLELGGGRVTELLARPWINMFLPELSGYIQPLAGTVAIYREDLLRMKIPVNYGVEIAMLIQAVNNGGLWSTCQVNLGEVVHKSKDITGLSEMSFQIMQVLAEMCNFSTKENRQNILRRVYSAHGHIELGSKRFQTVWRDYTEDICRARIR</sequence>
<keyword evidence="3" id="KW-0328">Glycosyltransferase</keyword>
<dbReference type="Gene3D" id="3.90.550.10">
    <property type="entry name" value="Spore Coat Polysaccharide Biosynthesis Protein SpsA, Chain A"/>
    <property type="match status" value="1"/>
</dbReference>
<name>A0A1G7NIC3_9FIRM</name>